<dbReference type="GO" id="GO:0005730">
    <property type="term" value="C:nucleolus"/>
    <property type="evidence" value="ECO:0007669"/>
    <property type="project" value="UniProtKB-SubCell"/>
</dbReference>
<evidence type="ECO:0000256" key="11">
    <source>
        <dbReference type="ARBA" id="ARBA00076441"/>
    </source>
</evidence>
<dbReference type="GO" id="GO:0010494">
    <property type="term" value="C:cytoplasmic stress granule"/>
    <property type="evidence" value="ECO:0007669"/>
    <property type="project" value="UniProtKB-SubCell"/>
</dbReference>
<dbReference type="InterPro" id="IPR004244">
    <property type="entry name" value="Transposase_22"/>
</dbReference>
<feature type="domain" description="L1 transposable element RRM" evidence="15">
    <location>
        <begin position="177"/>
        <end position="274"/>
    </location>
</feature>
<comment type="function">
    <text evidence="8">Nucleic acid-binding protein which is essential for retrotransposition of LINE-1 elements in the genome. Functions as a nucleic acid chaperone binding its own transcript and therefore preferentially mobilizing the transcript from which they are encoded.</text>
</comment>
<dbReference type="PANTHER" id="PTHR11505">
    <property type="entry name" value="L1 TRANSPOSABLE ELEMENT-RELATED"/>
    <property type="match status" value="1"/>
</dbReference>
<proteinExistence type="evidence at transcript level"/>
<comment type="similarity">
    <text evidence="9">Belongs to the transposase 22 family.</text>
</comment>
<dbReference type="FunFam" id="1.20.5.390:FF:000005">
    <property type="entry name" value="LINE-1 retrotransposable element ORF1 protein"/>
    <property type="match status" value="1"/>
</dbReference>
<evidence type="ECO:0000256" key="5">
    <source>
        <dbReference type="ARBA" id="ARBA00022843"/>
    </source>
</evidence>
<keyword evidence="6 13" id="KW-0175">Coiled coil</keyword>
<evidence type="ECO:0000259" key="15">
    <source>
        <dbReference type="Pfam" id="PF02994"/>
    </source>
</evidence>
<keyword evidence="3" id="KW-0963">Cytoplasm</keyword>
<keyword evidence="5" id="KW-0832">Ubl conjugation</keyword>
<organism evidence="16">
    <name type="scientific">Mus musculus</name>
    <name type="common">Mouse</name>
    <dbReference type="NCBI Taxonomy" id="10090"/>
    <lineage>
        <taxon>Eukaryota</taxon>
        <taxon>Metazoa</taxon>
        <taxon>Chordata</taxon>
        <taxon>Craniata</taxon>
        <taxon>Vertebrata</taxon>
        <taxon>Euteleostomi</taxon>
        <taxon>Mammalia</taxon>
        <taxon>Eutheria</taxon>
        <taxon>Euarchontoglires</taxon>
        <taxon>Glires</taxon>
        <taxon>Rodentia</taxon>
        <taxon>Myomorpha</taxon>
        <taxon>Muroidea</taxon>
        <taxon>Muridae</taxon>
        <taxon>Murinae</taxon>
        <taxon>Mus</taxon>
        <taxon>Mus</taxon>
    </lineage>
</organism>
<accession>C6EQK4</accession>
<dbReference type="InterPro" id="IPR043636">
    <property type="entry name" value="L1_RRM_dom"/>
</dbReference>
<evidence type="ECO:0000256" key="3">
    <source>
        <dbReference type="ARBA" id="ARBA00022490"/>
    </source>
</evidence>
<protein>
    <recommendedName>
        <fullName evidence="10">LINE-1 retrotransposable element ORF1 protein</fullName>
    </recommendedName>
    <alternativeName>
        <fullName evidence="11">LINE retrotransposable element 1</fullName>
    </alternativeName>
    <alternativeName>
        <fullName evidence="12">LINE1 retrotransposable element 1</fullName>
    </alternativeName>
</protein>
<evidence type="ECO:0000256" key="8">
    <source>
        <dbReference type="ARBA" id="ARBA00060281"/>
    </source>
</evidence>
<comment type="subcellular location">
    <subcellularLocation>
        <location evidence="1">Cytoplasm</location>
        <location evidence="1">Stress granule</location>
    </subcellularLocation>
    <subcellularLocation>
        <location evidence="2">Nucleus</location>
        <location evidence="2">Nucleolus</location>
    </subcellularLocation>
</comment>
<evidence type="ECO:0000256" key="6">
    <source>
        <dbReference type="ARBA" id="ARBA00023054"/>
    </source>
</evidence>
<evidence type="ECO:0000256" key="7">
    <source>
        <dbReference type="ARBA" id="ARBA00023242"/>
    </source>
</evidence>
<feature type="region of interest" description="Disordered" evidence="14">
    <location>
        <begin position="1"/>
        <end position="40"/>
    </location>
</feature>
<dbReference type="GO" id="GO:0000166">
    <property type="term" value="F:nucleotide binding"/>
    <property type="evidence" value="ECO:0007669"/>
    <property type="project" value="UniProtKB-KW"/>
</dbReference>
<reference evidence="16" key="1">
    <citation type="submission" date="2007-10" db="EMBL/GenBank/DDBJ databases">
        <title>An active antisense promoter in mouse L1 retrotransposons has implications for fusion gene expression and epigenetic control.</title>
        <authorList>
            <person name="Li J."/>
            <person name="Symer D.E."/>
        </authorList>
    </citation>
    <scope>NUCLEOTIDE SEQUENCE</scope>
    <source>
        <strain evidence="16">C57BL/6</strain>
        <tissue evidence="16">Thymus</tissue>
    </source>
</reference>
<keyword evidence="7" id="KW-0539">Nucleus</keyword>
<evidence type="ECO:0000256" key="13">
    <source>
        <dbReference type="SAM" id="Coils"/>
    </source>
</evidence>
<evidence type="ECO:0000256" key="14">
    <source>
        <dbReference type="SAM" id="MobiDB-lite"/>
    </source>
</evidence>
<dbReference type="PeptideAtlas" id="C6EQK4"/>
<evidence type="ECO:0000256" key="1">
    <source>
        <dbReference type="ARBA" id="ARBA00004210"/>
    </source>
</evidence>
<name>C6EQK4_MOUSE</name>
<dbReference type="Gene3D" id="3.30.70.1820">
    <property type="entry name" value="L1 transposable element, RRM domain"/>
    <property type="match status" value="1"/>
</dbReference>
<dbReference type="Pfam" id="PF02994">
    <property type="entry name" value="Transposase_22"/>
    <property type="match status" value="1"/>
</dbReference>
<dbReference type="Gene3D" id="1.20.5.390">
    <property type="entry name" value="L1 transposable element, trimerization domain"/>
    <property type="match status" value="1"/>
</dbReference>
<evidence type="ECO:0000256" key="4">
    <source>
        <dbReference type="ARBA" id="ARBA00022741"/>
    </source>
</evidence>
<evidence type="ECO:0000256" key="2">
    <source>
        <dbReference type="ARBA" id="ARBA00004604"/>
    </source>
</evidence>
<dbReference type="AlphaFoldDB" id="C6EQK4"/>
<feature type="coiled-coil region" evidence="13">
    <location>
        <begin position="59"/>
        <end position="153"/>
    </location>
</feature>
<keyword evidence="4" id="KW-0547">Nucleotide-binding</keyword>
<dbReference type="FunFam" id="3.30.70.1820:FF:000002">
    <property type="entry name" value="LINE-1 retrotransposable element ORF1 protein"/>
    <property type="match status" value="1"/>
</dbReference>
<sequence length="290" mass="33323">MAKGKHKNLTNRNQDHSPSSEPSTPTSPSPGHPNTPKKLDPDLKAYLMMMVEDIKKDFNNSLREIQENTAKELQVLKEKEENTSKQVMEMDKTILDLKREMDKIKKAQSEAKLEIETLGNKSGTIDASISKRIQEIEERISGAEDSIENIGTTIKDNAKCKKILTQNIQEIQVKMRRPNLQIIGVDGNEDFQLKEPPNIFNKIIEENFPNLKKEIPMNIQEAYRTPNRLDQKRNSSRNIIIRTANALHKDRILKAVREKGQITYKGRPIRITPDFSPETMKARRSWTDVI</sequence>
<dbReference type="GO" id="GO:0032197">
    <property type="term" value="P:retrotransposition"/>
    <property type="evidence" value="ECO:0007669"/>
    <property type="project" value="UniProtKB-ARBA"/>
</dbReference>
<evidence type="ECO:0000313" key="16">
    <source>
        <dbReference type="EMBL" id="ACD47066.1"/>
    </source>
</evidence>
<evidence type="ECO:0000256" key="9">
    <source>
        <dbReference type="ARBA" id="ARBA00061640"/>
    </source>
</evidence>
<evidence type="ECO:0000256" key="12">
    <source>
        <dbReference type="ARBA" id="ARBA00078321"/>
    </source>
</evidence>
<dbReference type="EMBL" id="EU234053">
    <property type="protein sequence ID" value="ACD47066.1"/>
    <property type="molecule type" value="mRNA"/>
</dbReference>
<evidence type="ECO:0000256" key="10">
    <source>
        <dbReference type="ARBA" id="ARBA00067412"/>
    </source>
</evidence>